<name>L8WRF2_THACA</name>
<organism evidence="2 3">
    <name type="scientific">Thanatephorus cucumeris (strain AG1-IA)</name>
    <name type="common">Rice sheath blight fungus</name>
    <name type="synonym">Rhizoctonia solani</name>
    <dbReference type="NCBI Taxonomy" id="983506"/>
    <lineage>
        <taxon>Eukaryota</taxon>
        <taxon>Fungi</taxon>
        <taxon>Dikarya</taxon>
        <taxon>Basidiomycota</taxon>
        <taxon>Agaricomycotina</taxon>
        <taxon>Agaricomycetes</taxon>
        <taxon>Cantharellales</taxon>
        <taxon>Ceratobasidiaceae</taxon>
        <taxon>Rhizoctonia</taxon>
        <taxon>Rhizoctonia solani AG-1</taxon>
    </lineage>
</organism>
<sequence length="89" mass="10611">MYCWSYTVLFGHKPPVILFPFSVDKYRRRLWSFHGIFLSLNRNEAGNCPEQIPLYFQYIPRSYLANEIGPPHESDRNARITPFENYPNI</sequence>
<comment type="caution">
    <text evidence="2">The sequence shown here is derived from an EMBL/GenBank/DDBJ whole genome shotgun (WGS) entry which is preliminary data.</text>
</comment>
<dbReference type="EMBL" id="AFRT01001827">
    <property type="protein sequence ID" value="ELU39308.1"/>
    <property type="molecule type" value="Genomic_DNA"/>
</dbReference>
<feature type="region of interest" description="Disordered" evidence="1">
    <location>
        <begin position="70"/>
        <end position="89"/>
    </location>
</feature>
<evidence type="ECO:0000256" key="1">
    <source>
        <dbReference type="SAM" id="MobiDB-lite"/>
    </source>
</evidence>
<dbReference type="Proteomes" id="UP000011668">
    <property type="component" value="Unassembled WGS sequence"/>
</dbReference>
<keyword evidence="3" id="KW-1185">Reference proteome</keyword>
<evidence type="ECO:0000313" key="3">
    <source>
        <dbReference type="Proteomes" id="UP000011668"/>
    </source>
</evidence>
<dbReference type="HOGENOM" id="CLU_2456298_0_0_1"/>
<proteinExistence type="predicted"/>
<reference evidence="2 3" key="1">
    <citation type="journal article" date="2013" name="Nat. Commun.">
        <title>The evolution and pathogenic mechanisms of the rice sheath blight pathogen.</title>
        <authorList>
            <person name="Zheng A."/>
            <person name="Lin R."/>
            <person name="Xu L."/>
            <person name="Qin P."/>
            <person name="Tang C."/>
            <person name="Ai P."/>
            <person name="Zhang D."/>
            <person name="Liu Y."/>
            <person name="Sun Z."/>
            <person name="Feng H."/>
            <person name="Wang Y."/>
            <person name="Chen Y."/>
            <person name="Liang X."/>
            <person name="Fu R."/>
            <person name="Li Q."/>
            <person name="Zhang J."/>
            <person name="Yu X."/>
            <person name="Xie Z."/>
            <person name="Ding L."/>
            <person name="Guan P."/>
            <person name="Tang J."/>
            <person name="Liang Y."/>
            <person name="Wang S."/>
            <person name="Deng Q."/>
            <person name="Li S."/>
            <person name="Zhu J."/>
            <person name="Wang L."/>
            <person name="Liu H."/>
            <person name="Li P."/>
        </authorList>
    </citation>
    <scope>NUCLEOTIDE SEQUENCE [LARGE SCALE GENOMIC DNA]</scope>
    <source>
        <strain evidence="3">AG-1 IA</strain>
    </source>
</reference>
<gene>
    <name evidence="2" type="ORF">AG1IA_06660</name>
</gene>
<protein>
    <submittedName>
        <fullName evidence="2">Uncharacterized protein</fullName>
    </submittedName>
</protein>
<accession>L8WRF2</accession>
<evidence type="ECO:0000313" key="2">
    <source>
        <dbReference type="EMBL" id="ELU39308.1"/>
    </source>
</evidence>
<dbReference type="AlphaFoldDB" id="L8WRF2"/>